<dbReference type="KEGG" id="lacs:H4075_16070"/>
<dbReference type="PANTHER" id="PTHR31270:SF1">
    <property type="entry name" value="GLUTAMINYL-PEPTIDE CYCLOTRANSFERASE"/>
    <property type="match status" value="1"/>
</dbReference>
<dbReference type="SUPFAM" id="SSF50969">
    <property type="entry name" value="YVTN repeat-like/Quinoprotein amine dehydrogenase"/>
    <property type="match status" value="1"/>
</dbReference>
<sequence>MLKQMNYSLFFGLVFLVACGNDAESDETQSNLSGIPAPTSITYNLVKDYPHDTSSFTQGLIFYKGNMYESTGNPNNAVNNGSWVGPVDLNTGKQTKKVTLPADIFGEGITILNDKVYQITWQNNKGFVYDLATFRKLKEFNYNHEGWGITNNGKELIVSDGSSNLYFWDPETLKEIRRISIQDNNGLRNNINELEFINGAVYANVWETNEILKIDPANGNVTGKLDMSSLKQSYPELEGANASEKVLNGIAWDSSGNRLFVTGKNWSKLFELKLLN</sequence>
<dbReference type="PANTHER" id="PTHR31270">
    <property type="entry name" value="GLUTAMINYL-PEPTIDE CYCLOTRANSFERASE"/>
    <property type="match status" value="1"/>
</dbReference>
<gene>
    <name evidence="1" type="ORF">H4075_16070</name>
</gene>
<dbReference type="EMBL" id="CP060007">
    <property type="protein sequence ID" value="QNA43585.1"/>
    <property type="molecule type" value="Genomic_DNA"/>
</dbReference>
<dbReference type="Proteomes" id="UP000515344">
    <property type="component" value="Chromosome"/>
</dbReference>
<dbReference type="PROSITE" id="PS51257">
    <property type="entry name" value="PROKAR_LIPOPROTEIN"/>
    <property type="match status" value="1"/>
</dbReference>
<dbReference type="Pfam" id="PF05096">
    <property type="entry name" value="Glu_cyclase_2"/>
    <property type="match status" value="1"/>
</dbReference>
<dbReference type="InterPro" id="IPR007788">
    <property type="entry name" value="QCT"/>
</dbReference>
<dbReference type="InterPro" id="IPR011044">
    <property type="entry name" value="Quino_amine_DH_bsu"/>
</dbReference>
<evidence type="ECO:0000313" key="2">
    <source>
        <dbReference type="Proteomes" id="UP000515344"/>
    </source>
</evidence>
<proteinExistence type="predicted"/>
<organism evidence="1 2">
    <name type="scientific">Lacibacter sediminis</name>
    <dbReference type="NCBI Taxonomy" id="2760713"/>
    <lineage>
        <taxon>Bacteria</taxon>
        <taxon>Pseudomonadati</taxon>
        <taxon>Bacteroidota</taxon>
        <taxon>Chitinophagia</taxon>
        <taxon>Chitinophagales</taxon>
        <taxon>Chitinophagaceae</taxon>
        <taxon>Lacibacter</taxon>
    </lineage>
</organism>
<protein>
    <submittedName>
        <fullName evidence="1">Glutaminyl-peptide cyclotransferase</fullName>
    </submittedName>
</protein>
<dbReference type="AlphaFoldDB" id="A0A7G5XDN2"/>
<reference evidence="2" key="1">
    <citation type="submission" date="2020-08" db="EMBL/GenBank/DDBJ databases">
        <title>Lacibacter sp. S13-6-6 genome sequencing.</title>
        <authorList>
            <person name="Jin L."/>
        </authorList>
    </citation>
    <scope>NUCLEOTIDE SEQUENCE [LARGE SCALE GENOMIC DNA]</scope>
    <source>
        <strain evidence="2">S13-6-6</strain>
    </source>
</reference>
<dbReference type="GO" id="GO:0016603">
    <property type="term" value="F:glutaminyl-peptide cyclotransferase activity"/>
    <property type="evidence" value="ECO:0007669"/>
    <property type="project" value="InterPro"/>
</dbReference>
<keyword evidence="2" id="KW-1185">Reference proteome</keyword>
<name>A0A7G5XDN2_9BACT</name>
<dbReference type="Gene3D" id="2.130.10.10">
    <property type="entry name" value="YVTN repeat-like/Quinoprotein amine dehydrogenase"/>
    <property type="match status" value="1"/>
</dbReference>
<accession>A0A7G5XDN2</accession>
<dbReference type="InterPro" id="IPR015943">
    <property type="entry name" value="WD40/YVTN_repeat-like_dom_sf"/>
</dbReference>
<dbReference type="RefSeq" id="WP_182801847.1">
    <property type="nucleotide sequence ID" value="NZ_CP060007.1"/>
</dbReference>
<evidence type="ECO:0000313" key="1">
    <source>
        <dbReference type="EMBL" id="QNA43585.1"/>
    </source>
</evidence>